<dbReference type="Pfam" id="PF00400">
    <property type="entry name" value="WD40"/>
    <property type="match status" value="1"/>
</dbReference>
<dbReference type="STRING" id="200324.A0A2N5UL92"/>
<dbReference type="SMART" id="SM00320">
    <property type="entry name" value="WD40"/>
    <property type="match status" value="3"/>
</dbReference>
<dbReference type="SUPFAM" id="SSF50978">
    <property type="entry name" value="WD40 repeat-like"/>
    <property type="match status" value="1"/>
</dbReference>
<dbReference type="InterPro" id="IPR015943">
    <property type="entry name" value="WD40/YVTN_repeat-like_dom_sf"/>
</dbReference>
<name>A0A2N5UL92_9BASI</name>
<dbReference type="Gene3D" id="2.130.10.10">
    <property type="entry name" value="YVTN repeat-like/Quinoprotein amine dehydrogenase"/>
    <property type="match status" value="1"/>
</dbReference>
<dbReference type="OrthoDB" id="10257301at2759"/>
<comment type="caution">
    <text evidence="1">The sequence shown here is derived from an EMBL/GenBank/DDBJ whole genome shotgun (WGS) entry which is preliminary data.</text>
</comment>
<evidence type="ECO:0000313" key="1">
    <source>
        <dbReference type="EMBL" id="PLW38529.1"/>
    </source>
</evidence>
<dbReference type="InterPro" id="IPR036322">
    <property type="entry name" value="WD40_repeat_dom_sf"/>
</dbReference>
<sequence length="565" mass="61081">MSLVHSNWSQLSEKTYPIISSCHQPPPSPPPATFWAQRTPLSHCCCPPTISSHHQSIPAARQLLPAAPSHRLLPPSRPSGGPRLAPAALWPLPATPSHRCTLLPPSRPSRPISTHPPQQSSRAEHALVHGKVRLMAESDDQDSRKIPISLKAWEGVECHWEDHATYSQLTLIVSCKSLAIPPTVISFPTHTINKLHAYGIKCMDVAGEWIVTGGKNSTLRLDPWLESDPSETSLSHRTGRGHLSDITSCQFFPSGDVILTTSIDMLARIYLIHPDPRQPGSTSLMMNVQSFTAPHSRDVSAAGIIGKGEEIVMVYRDKKLRIWNMADLTVMTEGSWPGVPSVSVRGIHVAPKRFLDSTGTPAPLIASQSQDSPLFPVLALSSGALHFADLPSLKPIKLRTLCITMDHAADSPMEALAVLRSAKLISWGTRTGTLGIAMLHWHLPGSSSSACLGLALHAQSVDGEDGDKSVLLTPLASWRRTTAAVNSLQFVNHDAALLVARNNGLPYRISFAAPQPVILEEFAGYNCNPVAAICLSCTYGQVFSAGKDGNVLVWNRPPSHSPLDS</sequence>
<accession>A0A2N5UL92</accession>
<keyword evidence="2" id="KW-1185">Reference proteome</keyword>
<reference evidence="1 2" key="1">
    <citation type="submission" date="2017-11" db="EMBL/GenBank/DDBJ databases">
        <title>De novo assembly and phasing of dikaryotic genomes from two isolates of Puccinia coronata f. sp. avenae, the causal agent of oat crown rust.</title>
        <authorList>
            <person name="Miller M.E."/>
            <person name="Zhang Y."/>
            <person name="Omidvar V."/>
            <person name="Sperschneider J."/>
            <person name="Schwessinger B."/>
            <person name="Raley C."/>
            <person name="Palmer J.M."/>
            <person name="Garnica D."/>
            <person name="Upadhyaya N."/>
            <person name="Rathjen J."/>
            <person name="Taylor J.M."/>
            <person name="Park R.F."/>
            <person name="Dodds P.N."/>
            <person name="Hirsch C.D."/>
            <person name="Kianian S.F."/>
            <person name="Figueroa M."/>
        </authorList>
    </citation>
    <scope>NUCLEOTIDE SEQUENCE [LARGE SCALE GENOMIC DNA]</scope>
    <source>
        <strain evidence="1">12NC29</strain>
    </source>
</reference>
<protein>
    <submittedName>
        <fullName evidence="1">Uncharacterized protein</fullName>
    </submittedName>
</protein>
<gene>
    <name evidence="1" type="ORF">PCANC_23458</name>
</gene>
<dbReference type="InterPro" id="IPR001680">
    <property type="entry name" value="WD40_rpt"/>
</dbReference>
<dbReference type="AlphaFoldDB" id="A0A2N5UL92"/>
<dbReference type="Proteomes" id="UP000235388">
    <property type="component" value="Unassembled WGS sequence"/>
</dbReference>
<proteinExistence type="predicted"/>
<dbReference type="EMBL" id="PGCJ01000206">
    <property type="protein sequence ID" value="PLW38529.1"/>
    <property type="molecule type" value="Genomic_DNA"/>
</dbReference>
<evidence type="ECO:0000313" key="2">
    <source>
        <dbReference type="Proteomes" id="UP000235388"/>
    </source>
</evidence>
<organism evidence="1 2">
    <name type="scientific">Puccinia coronata f. sp. avenae</name>
    <dbReference type="NCBI Taxonomy" id="200324"/>
    <lineage>
        <taxon>Eukaryota</taxon>
        <taxon>Fungi</taxon>
        <taxon>Dikarya</taxon>
        <taxon>Basidiomycota</taxon>
        <taxon>Pucciniomycotina</taxon>
        <taxon>Pucciniomycetes</taxon>
        <taxon>Pucciniales</taxon>
        <taxon>Pucciniaceae</taxon>
        <taxon>Puccinia</taxon>
    </lineage>
</organism>